<evidence type="ECO:0000313" key="2">
    <source>
        <dbReference type="EMBL" id="KAK4500034.1"/>
    </source>
</evidence>
<organism evidence="2 3">
    <name type="scientific">Zasmidium cellare</name>
    <name type="common">Wine cellar mold</name>
    <name type="synonym">Racodium cellare</name>
    <dbReference type="NCBI Taxonomy" id="395010"/>
    <lineage>
        <taxon>Eukaryota</taxon>
        <taxon>Fungi</taxon>
        <taxon>Dikarya</taxon>
        <taxon>Ascomycota</taxon>
        <taxon>Pezizomycotina</taxon>
        <taxon>Dothideomycetes</taxon>
        <taxon>Dothideomycetidae</taxon>
        <taxon>Mycosphaerellales</taxon>
        <taxon>Mycosphaerellaceae</taxon>
        <taxon>Zasmidium</taxon>
    </lineage>
</organism>
<dbReference type="Proteomes" id="UP001305779">
    <property type="component" value="Unassembled WGS sequence"/>
</dbReference>
<accession>A0ABR0EEU9</accession>
<sequence length="308" mass="34607">MDEHHHKARSKGAVPVASTGDDSSSQPTHPSSSSSATSIQPLDKVNPGVQNPIETPADDTNTETTVPKLFLLPDEIQTIIYEFAVIEPGPVDVRIWPAKRESKRKQWRITTSVNGSGFPDARPSVLAVCKYLRSFVAPIYFSSNTFLIRTAQHAGMLRRKWGDDVKHIRRLECVVAVNIVTRHVHHGRPGGRLDRAEIKTDMKILADGSLFMERYTWICSLPMIQLCYCRLETVAASSSAVGKDSRRMFDVIAQCALDHENIVEVKTCNYCNKQSMTAECRNLRRQARAIRRRQRLAAALALVRENQE</sequence>
<feature type="compositionally biased region" description="Low complexity" evidence="1">
    <location>
        <begin position="23"/>
        <end position="38"/>
    </location>
</feature>
<dbReference type="EMBL" id="JAXOVC010000006">
    <property type="protein sequence ID" value="KAK4500034.1"/>
    <property type="molecule type" value="Genomic_DNA"/>
</dbReference>
<protein>
    <submittedName>
        <fullName evidence="2">Uncharacterized protein</fullName>
    </submittedName>
</protein>
<gene>
    <name evidence="2" type="ORF">PRZ48_008220</name>
</gene>
<reference evidence="2 3" key="1">
    <citation type="journal article" date="2023" name="G3 (Bethesda)">
        <title>A chromosome-level genome assembly of Zasmidium syzygii isolated from banana leaves.</title>
        <authorList>
            <person name="van Westerhoven A.C."/>
            <person name="Mehrabi R."/>
            <person name="Talebi R."/>
            <person name="Steentjes M.B.F."/>
            <person name="Corcolon B."/>
            <person name="Chong P.A."/>
            <person name="Kema G.H.J."/>
            <person name="Seidl M.F."/>
        </authorList>
    </citation>
    <scope>NUCLEOTIDE SEQUENCE [LARGE SCALE GENOMIC DNA]</scope>
    <source>
        <strain evidence="2 3">P124</strain>
    </source>
</reference>
<evidence type="ECO:0000256" key="1">
    <source>
        <dbReference type="SAM" id="MobiDB-lite"/>
    </source>
</evidence>
<comment type="caution">
    <text evidence="2">The sequence shown here is derived from an EMBL/GenBank/DDBJ whole genome shotgun (WGS) entry which is preliminary data.</text>
</comment>
<name>A0ABR0EEU9_ZASCE</name>
<proteinExistence type="predicted"/>
<feature type="compositionally biased region" description="Basic residues" evidence="1">
    <location>
        <begin position="1"/>
        <end position="10"/>
    </location>
</feature>
<evidence type="ECO:0000313" key="3">
    <source>
        <dbReference type="Proteomes" id="UP001305779"/>
    </source>
</evidence>
<feature type="region of interest" description="Disordered" evidence="1">
    <location>
        <begin position="1"/>
        <end position="62"/>
    </location>
</feature>
<keyword evidence="3" id="KW-1185">Reference proteome</keyword>